<accession>A0ABQ5EUY6</accession>
<name>A0ABQ5EUY6_9ASTR</name>
<reference evidence="2" key="1">
    <citation type="journal article" date="2022" name="Int. J. Mol. Sci.">
        <title>Draft Genome of Tanacetum Coccineum: Genomic Comparison of Closely Related Tanacetum-Family Plants.</title>
        <authorList>
            <person name="Yamashiro T."/>
            <person name="Shiraishi A."/>
            <person name="Nakayama K."/>
            <person name="Satake H."/>
        </authorList>
    </citation>
    <scope>NUCLEOTIDE SEQUENCE</scope>
</reference>
<gene>
    <name evidence="2" type="ORF">Tco_0989692</name>
</gene>
<evidence type="ECO:0000313" key="3">
    <source>
        <dbReference type="Proteomes" id="UP001151760"/>
    </source>
</evidence>
<sequence>MHDHVPPSANNGPTRKAKIRRKASGAPSTVDGSAIDRSIRGCYCRRSYRLKSGKPPKGISKLKRKRSDTNAVGGVGFTLLAPGFGRRRRLIGCRSKKTKLIKNQNGKCFGVVEDDEVEVVRSGVGVGVMLIWR</sequence>
<reference evidence="2" key="2">
    <citation type="submission" date="2022-01" db="EMBL/GenBank/DDBJ databases">
        <authorList>
            <person name="Yamashiro T."/>
            <person name="Shiraishi A."/>
            <person name="Satake H."/>
            <person name="Nakayama K."/>
        </authorList>
    </citation>
    <scope>NUCLEOTIDE SEQUENCE</scope>
</reference>
<feature type="region of interest" description="Disordered" evidence="1">
    <location>
        <begin position="1"/>
        <end position="33"/>
    </location>
</feature>
<comment type="caution">
    <text evidence="2">The sequence shown here is derived from an EMBL/GenBank/DDBJ whole genome shotgun (WGS) entry which is preliminary data.</text>
</comment>
<evidence type="ECO:0000256" key="1">
    <source>
        <dbReference type="SAM" id="MobiDB-lite"/>
    </source>
</evidence>
<organism evidence="2 3">
    <name type="scientific">Tanacetum coccineum</name>
    <dbReference type="NCBI Taxonomy" id="301880"/>
    <lineage>
        <taxon>Eukaryota</taxon>
        <taxon>Viridiplantae</taxon>
        <taxon>Streptophyta</taxon>
        <taxon>Embryophyta</taxon>
        <taxon>Tracheophyta</taxon>
        <taxon>Spermatophyta</taxon>
        <taxon>Magnoliopsida</taxon>
        <taxon>eudicotyledons</taxon>
        <taxon>Gunneridae</taxon>
        <taxon>Pentapetalae</taxon>
        <taxon>asterids</taxon>
        <taxon>campanulids</taxon>
        <taxon>Asterales</taxon>
        <taxon>Asteraceae</taxon>
        <taxon>Asteroideae</taxon>
        <taxon>Anthemideae</taxon>
        <taxon>Anthemidinae</taxon>
        <taxon>Tanacetum</taxon>
    </lineage>
</organism>
<keyword evidence="3" id="KW-1185">Reference proteome</keyword>
<evidence type="ECO:0000313" key="2">
    <source>
        <dbReference type="EMBL" id="GJT54638.1"/>
    </source>
</evidence>
<dbReference type="EMBL" id="BQNB010016689">
    <property type="protein sequence ID" value="GJT54638.1"/>
    <property type="molecule type" value="Genomic_DNA"/>
</dbReference>
<dbReference type="Proteomes" id="UP001151760">
    <property type="component" value="Unassembled WGS sequence"/>
</dbReference>
<proteinExistence type="predicted"/>
<protein>
    <submittedName>
        <fullName evidence="2">Uncharacterized protein</fullName>
    </submittedName>
</protein>